<dbReference type="Proteomes" id="UP001248709">
    <property type="component" value="Unassembled WGS sequence"/>
</dbReference>
<evidence type="ECO:0000313" key="1">
    <source>
        <dbReference type="EMBL" id="MDT3428953.1"/>
    </source>
</evidence>
<proteinExistence type="predicted"/>
<keyword evidence="2" id="KW-1185">Reference proteome</keyword>
<dbReference type="Pfam" id="PF13030">
    <property type="entry name" value="DUF3891"/>
    <property type="match status" value="1"/>
</dbReference>
<gene>
    <name evidence="1" type="ORF">J2Z22_004549</name>
</gene>
<name>A0ABU3HDR1_9BACL</name>
<organism evidence="1 2">
    <name type="scientific">Paenibacillus forsythiae</name>
    <dbReference type="NCBI Taxonomy" id="365616"/>
    <lineage>
        <taxon>Bacteria</taxon>
        <taxon>Bacillati</taxon>
        <taxon>Bacillota</taxon>
        <taxon>Bacilli</taxon>
        <taxon>Bacillales</taxon>
        <taxon>Paenibacillaceae</taxon>
        <taxon>Paenibacillus</taxon>
    </lineage>
</organism>
<evidence type="ECO:0000313" key="2">
    <source>
        <dbReference type="Proteomes" id="UP001248709"/>
    </source>
</evidence>
<dbReference type="InterPro" id="IPR024992">
    <property type="entry name" value="DUF3891"/>
</dbReference>
<protein>
    <submittedName>
        <fullName evidence="1">Uncharacterized protein</fullName>
    </submittedName>
</protein>
<sequence>MICREQGEKFVMIKQHDHGLLAGEFAARFRM</sequence>
<dbReference type="EMBL" id="JAUSUY010000030">
    <property type="protein sequence ID" value="MDT3428953.1"/>
    <property type="molecule type" value="Genomic_DNA"/>
</dbReference>
<accession>A0ABU3HDR1</accession>
<comment type="caution">
    <text evidence="1">The sequence shown here is derived from an EMBL/GenBank/DDBJ whole genome shotgun (WGS) entry which is preliminary data.</text>
</comment>
<reference evidence="1 2" key="1">
    <citation type="submission" date="2023-07" db="EMBL/GenBank/DDBJ databases">
        <title>Genomic Encyclopedia of Type Strains, Phase IV (KMG-IV): sequencing the most valuable type-strain genomes for metagenomic binning, comparative biology and taxonomic classification.</title>
        <authorList>
            <person name="Goeker M."/>
        </authorList>
    </citation>
    <scope>NUCLEOTIDE SEQUENCE [LARGE SCALE GENOMIC DNA]</scope>
    <source>
        <strain evidence="1 2">T98</strain>
    </source>
</reference>